<gene>
    <name evidence="1" type="ORF">T265_04978</name>
</gene>
<proteinExistence type="predicted"/>
<protein>
    <submittedName>
        <fullName evidence="1">Uncharacterized protein</fullName>
    </submittedName>
</protein>
<evidence type="ECO:0000313" key="1">
    <source>
        <dbReference type="EMBL" id="KER28147.1"/>
    </source>
</evidence>
<dbReference type="AlphaFoldDB" id="A0A074ZQR3"/>
<dbReference type="Proteomes" id="UP000054324">
    <property type="component" value="Unassembled WGS sequence"/>
</dbReference>
<dbReference type="EMBL" id="KL596706">
    <property type="protein sequence ID" value="KER28147.1"/>
    <property type="molecule type" value="Genomic_DNA"/>
</dbReference>
<reference evidence="1 2" key="1">
    <citation type="submission" date="2013-11" db="EMBL/GenBank/DDBJ databases">
        <title>Opisthorchis viverrini - life in the bile duct.</title>
        <authorList>
            <person name="Young N.D."/>
            <person name="Nagarajan N."/>
            <person name="Lin S.J."/>
            <person name="Korhonen P.K."/>
            <person name="Jex A.R."/>
            <person name="Hall R.S."/>
            <person name="Safavi-Hemami H."/>
            <person name="Kaewkong W."/>
            <person name="Bertrand D."/>
            <person name="Gao S."/>
            <person name="Seet Q."/>
            <person name="Wongkham S."/>
            <person name="Teh B.T."/>
            <person name="Wongkham C."/>
            <person name="Intapan P.M."/>
            <person name="Maleewong W."/>
            <person name="Yang X."/>
            <person name="Hu M."/>
            <person name="Wang Z."/>
            <person name="Hofmann A."/>
            <person name="Sternberg P.W."/>
            <person name="Tan P."/>
            <person name="Wang J."/>
            <person name="Gasser R.B."/>
        </authorList>
    </citation>
    <scope>NUCLEOTIDE SEQUENCE [LARGE SCALE GENOMIC DNA]</scope>
</reference>
<dbReference type="GeneID" id="20319160"/>
<keyword evidence="2" id="KW-1185">Reference proteome</keyword>
<dbReference type="CTD" id="20319160"/>
<dbReference type="RefSeq" id="XP_009168119.1">
    <property type="nucleotide sequence ID" value="XM_009169855.1"/>
</dbReference>
<accession>A0A074ZQR3</accession>
<evidence type="ECO:0000313" key="2">
    <source>
        <dbReference type="Proteomes" id="UP000054324"/>
    </source>
</evidence>
<dbReference type="KEGG" id="ovi:T265_04978"/>
<dbReference type="OrthoDB" id="6313978at2759"/>
<name>A0A074ZQR3_OPIVI</name>
<sequence length="247" mass="27217">MPAPPLIFRTEGRIECVSYDVQHLFQVAYDFLTLLFPWCNTLLASVLKVPRQPTNGFALLGAHQVGAVSEISSTLCSNWTPFGQILSNTLICTHNTPSTCSASQPCIKPRQRESALIKVIQRPRNLQHVTTSYQIVCVSIGLGSDGVLSINSLRPLYSRSQLISSTYPMAVPGFEPQTSDIAKLESSASLWCGLTGIITPEQQHDRSNESGVAMNKHTYPAKPQNCNQTSVAFSSIFWFYFSQSTKV</sequence>
<organism evidence="1 2">
    <name type="scientific">Opisthorchis viverrini</name>
    <name type="common">Southeast Asian liver fluke</name>
    <dbReference type="NCBI Taxonomy" id="6198"/>
    <lineage>
        <taxon>Eukaryota</taxon>
        <taxon>Metazoa</taxon>
        <taxon>Spiralia</taxon>
        <taxon>Lophotrochozoa</taxon>
        <taxon>Platyhelminthes</taxon>
        <taxon>Trematoda</taxon>
        <taxon>Digenea</taxon>
        <taxon>Opisthorchiida</taxon>
        <taxon>Opisthorchiata</taxon>
        <taxon>Opisthorchiidae</taxon>
        <taxon>Opisthorchis</taxon>
    </lineage>
</organism>